<feature type="transmembrane region" description="Helical" evidence="1">
    <location>
        <begin position="32"/>
        <end position="53"/>
    </location>
</feature>
<gene>
    <name evidence="2" type="ORF">LC586_34885</name>
</gene>
<feature type="transmembrane region" description="Helical" evidence="1">
    <location>
        <begin position="105"/>
        <end position="125"/>
    </location>
</feature>
<proteinExistence type="predicted"/>
<keyword evidence="1" id="KW-1133">Transmembrane helix</keyword>
<feature type="transmembrane region" description="Helical" evidence="1">
    <location>
        <begin position="207"/>
        <end position="227"/>
    </location>
</feature>
<sequence>MHGIWGAAIAATLVMAGAFGLVLWRFAPRAHVGPLLLALALQLPMCAVAYYLVRQPIIDVLQPLFGQSPIYRWGQFLYAPLTEEPAKLWPALLPFLARRIDRATLAWYGLALGTGFAIGEAWFIGDLIARSGRLADLQWWQFGGYISERILVAPFHAAMVATTLRGWRCWRGGILAGLGVAMLMHLLGNLSIGVFPLIFPAALVPGMLQLFVLLIAVAGALLLVYYATGKVSATIPGTSTTCPKCNATRKRSLLVLNLGFKRLERCPACRRWSVV</sequence>
<dbReference type="InterPro" id="IPR026898">
    <property type="entry name" value="PrsW"/>
</dbReference>
<name>A0ABS8IK98_9NOSO</name>
<keyword evidence="1" id="KW-0812">Transmembrane</keyword>
<keyword evidence="2" id="KW-0378">Hydrolase</keyword>
<evidence type="ECO:0000256" key="1">
    <source>
        <dbReference type="SAM" id="Phobius"/>
    </source>
</evidence>
<feature type="transmembrane region" description="Helical" evidence="1">
    <location>
        <begin position="145"/>
        <end position="167"/>
    </location>
</feature>
<comment type="caution">
    <text evidence="2">The sequence shown here is derived from an EMBL/GenBank/DDBJ whole genome shotgun (WGS) entry which is preliminary data.</text>
</comment>
<keyword evidence="2" id="KW-0482">Metalloprotease</keyword>
<keyword evidence="2" id="KW-0645">Protease</keyword>
<protein>
    <submittedName>
        <fullName evidence="2">PrsW family intramembrane metalloprotease</fullName>
    </submittedName>
</protein>
<evidence type="ECO:0000313" key="3">
    <source>
        <dbReference type="Proteomes" id="UP001199525"/>
    </source>
</evidence>
<keyword evidence="3" id="KW-1185">Reference proteome</keyword>
<dbReference type="EMBL" id="JAIVFQ010000114">
    <property type="protein sequence ID" value="MCC5604216.1"/>
    <property type="molecule type" value="Genomic_DNA"/>
</dbReference>
<dbReference type="GO" id="GO:0008237">
    <property type="term" value="F:metallopeptidase activity"/>
    <property type="evidence" value="ECO:0007669"/>
    <property type="project" value="UniProtKB-KW"/>
</dbReference>
<feature type="transmembrane region" description="Helical" evidence="1">
    <location>
        <begin position="174"/>
        <end position="201"/>
    </location>
</feature>
<keyword evidence="1" id="KW-0472">Membrane</keyword>
<dbReference type="Proteomes" id="UP001199525">
    <property type="component" value="Unassembled WGS sequence"/>
</dbReference>
<feature type="transmembrane region" description="Helical" evidence="1">
    <location>
        <begin position="7"/>
        <end position="26"/>
    </location>
</feature>
<organism evidence="2 3">
    <name type="scientific">Nostoc favosum CHAB5714</name>
    <dbReference type="NCBI Taxonomy" id="2780399"/>
    <lineage>
        <taxon>Bacteria</taxon>
        <taxon>Bacillati</taxon>
        <taxon>Cyanobacteriota</taxon>
        <taxon>Cyanophyceae</taxon>
        <taxon>Nostocales</taxon>
        <taxon>Nostocaceae</taxon>
        <taxon>Nostoc</taxon>
        <taxon>Nostoc favosum</taxon>
    </lineage>
</organism>
<evidence type="ECO:0000313" key="2">
    <source>
        <dbReference type="EMBL" id="MCC5604216.1"/>
    </source>
</evidence>
<reference evidence="2 3" key="1">
    <citation type="journal article" date="2021" name="Microorganisms">
        <title>Genome Evolution of Filamentous Cyanobacterium Nostoc Species: From Facultative Symbiosis to Free Living.</title>
        <authorList>
            <person name="Huo D."/>
            <person name="Li H."/>
            <person name="Cai F."/>
            <person name="Guo X."/>
            <person name="Qiao Z."/>
            <person name="Wang W."/>
            <person name="Yu G."/>
            <person name="Li R."/>
        </authorList>
    </citation>
    <scope>NUCLEOTIDE SEQUENCE [LARGE SCALE GENOMIC DNA]</scope>
    <source>
        <strain evidence="2 3">CHAB 5714</strain>
    </source>
</reference>
<accession>A0ABS8IK98</accession>
<dbReference type="Pfam" id="PF13367">
    <property type="entry name" value="PrsW-protease"/>
    <property type="match status" value="1"/>
</dbReference>